<proteinExistence type="predicted"/>
<evidence type="ECO:0000313" key="3">
    <source>
        <dbReference type="EMBL" id="QQW50377.1"/>
    </source>
</evidence>
<dbReference type="AlphaFoldDB" id="A0A7U0KS58"/>
<name>A0A7U0KS58_9STRA</name>
<reference evidence="3" key="1">
    <citation type="journal article" date="2021" name="Genome Biol. Evol.">
        <title>Mitochondrial genome evolution in pelagophyte algae.</title>
        <authorList>
            <person name="Sibbald S.J."/>
            <person name="Lawton M."/>
            <person name="Archibald J.M."/>
        </authorList>
    </citation>
    <scope>NUCLEOTIDE SEQUENCE</scope>
    <source>
        <strain evidence="3">CCMP1756</strain>
    </source>
</reference>
<dbReference type="RefSeq" id="YP_010152729.1">
    <property type="nucleotide sequence ID" value="NC_057168.1"/>
</dbReference>
<protein>
    <submittedName>
        <fullName evidence="3">Ribosomal protein S4</fullName>
    </submittedName>
</protein>
<accession>A0A7U0KS58</accession>
<dbReference type="EMBL" id="MW438349">
    <property type="protein sequence ID" value="QQW50377.1"/>
    <property type="molecule type" value="Genomic_DNA"/>
</dbReference>
<dbReference type="CDD" id="cd00165">
    <property type="entry name" value="S4"/>
    <property type="match status" value="1"/>
</dbReference>
<dbReference type="SMART" id="SM00363">
    <property type="entry name" value="S4"/>
    <property type="match status" value="1"/>
</dbReference>
<evidence type="ECO:0000256" key="1">
    <source>
        <dbReference type="PROSITE-ProRule" id="PRU00182"/>
    </source>
</evidence>
<keyword evidence="3" id="KW-0687">Ribonucleoprotein</keyword>
<dbReference type="SUPFAM" id="SSF55174">
    <property type="entry name" value="Alpha-L RNA-binding motif"/>
    <property type="match status" value="1"/>
</dbReference>
<feature type="domain" description="RNA-binding S4" evidence="2">
    <location>
        <begin position="111"/>
        <end position="173"/>
    </location>
</feature>
<sequence>MANKRYKPRLKRSIIENKSFTLSTKNLKLLRKRKWATLSKNITTNLSSEPFIRNDVLLIQSNTFDLRKSFKRALILKQQTSAFFCTFRKRGLHDVFSSGAGLKSVCDLLELRLDMVLVRSKLVKTLNHARWCVSSGFVSVNNTTVRVQSHPLNVGDLIRLNCKAKELFNSAVFNLPPDYLEVNYSVLSVVVVNRPSLKNENEITKLYSFFLGLDEIANFNRIN</sequence>
<keyword evidence="3" id="KW-0689">Ribosomal protein</keyword>
<organism evidence="3">
    <name type="scientific">Pelagomonas calceolata</name>
    <dbReference type="NCBI Taxonomy" id="35677"/>
    <lineage>
        <taxon>Eukaryota</taxon>
        <taxon>Sar</taxon>
        <taxon>Stramenopiles</taxon>
        <taxon>Ochrophyta</taxon>
        <taxon>Pelagophyceae</taxon>
        <taxon>Pelagomonadales</taxon>
        <taxon>Pelagomonadaceae</taxon>
        <taxon>Pelagomonas</taxon>
    </lineage>
</organism>
<dbReference type="Pfam" id="PF01479">
    <property type="entry name" value="S4"/>
    <property type="match status" value="1"/>
</dbReference>
<dbReference type="InterPro" id="IPR002942">
    <property type="entry name" value="S4_RNA-bd"/>
</dbReference>
<dbReference type="GeneID" id="67154264"/>
<evidence type="ECO:0000259" key="2">
    <source>
        <dbReference type="SMART" id="SM00363"/>
    </source>
</evidence>
<dbReference type="Gene3D" id="3.10.290.10">
    <property type="entry name" value="RNA-binding S4 domain"/>
    <property type="match status" value="1"/>
</dbReference>
<keyword evidence="1" id="KW-0694">RNA-binding</keyword>
<dbReference type="GO" id="GO:0003723">
    <property type="term" value="F:RNA binding"/>
    <property type="evidence" value="ECO:0007669"/>
    <property type="project" value="UniProtKB-KW"/>
</dbReference>
<keyword evidence="3" id="KW-0496">Mitochondrion</keyword>
<dbReference type="PROSITE" id="PS50889">
    <property type="entry name" value="S4"/>
    <property type="match status" value="1"/>
</dbReference>
<gene>
    <name evidence="3" type="primary">rps4</name>
</gene>
<geneLocation type="mitochondrion" evidence="3"/>
<dbReference type="GO" id="GO:0005840">
    <property type="term" value="C:ribosome"/>
    <property type="evidence" value="ECO:0007669"/>
    <property type="project" value="UniProtKB-KW"/>
</dbReference>
<dbReference type="InterPro" id="IPR036986">
    <property type="entry name" value="S4_RNA-bd_sf"/>
</dbReference>